<sequence>MNSRPTHPDVLVVGGGATGTGLARDLALRGVDVTLAERGGLSAGASGRSHGLLHSGARYAESDPEGARECLEENRILRDIGGAAVRETRGLFVQLAEDDPDYFEEKRAACEDVGIPIDVIDGGTARDAVPGLSDEVERAMWVPDGVVVPSRLVAANAAAARDRGADILPHAPVTDMTVDDGRIASVSLGGDAERTLEPTYVVNATGAHAGRIAAMAGVTVPMRPTRGVMVSVEYDGLEPVLNRCRDPADGDIVVPHDDEAVLGTTSVPVDDPDDYERADWEVERTIEECATILPAVAEADQVRTWWGVRPLYEPEEAARGGRGISRGFHLLDHAADGSERTSSSALGSDGVENFASIVGGKLTTYRRMAEATADLVCDRLDVDAESTTATTELPGASEPSTLDEYVREFDGQGPTDSDLVGDSR</sequence>
<dbReference type="PROSITE" id="PS00978">
    <property type="entry name" value="FAD_G3PDH_2"/>
    <property type="match status" value="1"/>
</dbReference>
<comment type="cofactor">
    <cofactor evidence="1 6">
        <name>FAD</name>
        <dbReference type="ChEBI" id="CHEBI:57692"/>
    </cofactor>
</comment>
<dbReference type="AlphaFoldDB" id="A0A8J8KJZ0"/>
<evidence type="ECO:0000256" key="4">
    <source>
        <dbReference type="ARBA" id="ARBA00022827"/>
    </source>
</evidence>
<organism evidence="8 9">
    <name type="scientific">Haloterrigena gelatinilytica</name>
    <dbReference type="NCBI Taxonomy" id="2741724"/>
    <lineage>
        <taxon>Archaea</taxon>
        <taxon>Methanobacteriati</taxon>
        <taxon>Methanobacteriota</taxon>
        <taxon>Stenosarchaea group</taxon>
        <taxon>Halobacteria</taxon>
        <taxon>Halobacteriales</taxon>
        <taxon>Natrialbaceae</taxon>
        <taxon>Haloterrigena</taxon>
    </lineage>
</organism>
<dbReference type="EMBL" id="JABURA010000004">
    <property type="protein sequence ID" value="NUB93929.1"/>
    <property type="molecule type" value="Genomic_DNA"/>
</dbReference>
<dbReference type="PANTHER" id="PTHR11985">
    <property type="entry name" value="GLYCEROL-3-PHOSPHATE DEHYDROGENASE"/>
    <property type="match status" value="1"/>
</dbReference>
<dbReference type="InterPro" id="IPR000447">
    <property type="entry name" value="G3P_DH_FAD-dep"/>
</dbReference>
<comment type="catalytic activity">
    <reaction evidence="6">
        <text>a quinone + sn-glycerol 3-phosphate = dihydroxyacetone phosphate + a quinol</text>
        <dbReference type="Rhea" id="RHEA:18977"/>
        <dbReference type="ChEBI" id="CHEBI:24646"/>
        <dbReference type="ChEBI" id="CHEBI:57597"/>
        <dbReference type="ChEBI" id="CHEBI:57642"/>
        <dbReference type="ChEBI" id="CHEBI:132124"/>
        <dbReference type="EC" id="1.1.5.3"/>
    </reaction>
</comment>
<evidence type="ECO:0000259" key="7">
    <source>
        <dbReference type="Pfam" id="PF01266"/>
    </source>
</evidence>
<reference evidence="8" key="1">
    <citation type="submission" date="2020-06" db="EMBL/GenBank/DDBJ databases">
        <title>Haloterrigena sp. nov., an extremely halophilic archaeon isolated from a saline sediment.</title>
        <authorList>
            <person name="Liu B.-B."/>
        </authorList>
    </citation>
    <scope>NUCLEOTIDE SEQUENCE</scope>
    <source>
        <strain evidence="8">SYSU A121-1</strain>
    </source>
</reference>
<keyword evidence="3 6" id="KW-0285">Flavoprotein</keyword>
<keyword evidence="4" id="KW-0274">FAD</keyword>
<dbReference type="SUPFAM" id="SSF51905">
    <property type="entry name" value="FAD/NAD(P)-binding domain"/>
    <property type="match status" value="1"/>
</dbReference>
<keyword evidence="5 6" id="KW-0560">Oxidoreductase</keyword>
<evidence type="ECO:0000313" key="9">
    <source>
        <dbReference type="Proteomes" id="UP000728647"/>
    </source>
</evidence>
<dbReference type="EC" id="1.1.5.3" evidence="6"/>
<dbReference type="Proteomes" id="UP000728647">
    <property type="component" value="Unassembled WGS sequence"/>
</dbReference>
<evidence type="ECO:0000256" key="3">
    <source>
        <dbReference type="ARBA" id="ARBA00022630"/>
    </source>
</evidence>
<name>A0A8J8KJZ0_9EURY</name>
<dbReference type="InterPro" id="IPR006076">
    <property type="entry name" value="FAD-dep_OxRdtase"/>
</dbReference>
<protein>
    <recommendedName>
        <fullName evidence="6">Glycerol-3-phosphate dehydrogenase</fullName>
        <ecNumber evidence="6">1.1.5.3</ecNumber>
    </recommendedName>
</protein>
<evidence type="ECO:0000256" key="1">
    <source>
        <dbReference type="ARBA" id="ARBA00001974"/>
    </source>
</evidence>
<dbReference type="Gene3D" id="3.30.9.10">
    <property type="entry name" value="D-Amino Acid Oxidase, subunit A, domain 2"/>
    <property type="match status" value="1"/>
</dbReference>
<evidence type="ECO:0000256" key="2">
    <source>
        <dbReference type="ARBA" id="ARBA00007330"/>
    </source>
</evidence>
<dbReference type="RefSeq" id="WP_174703560.1">
    <property type="nucleotide sequence ID" value="NZ_JABURA010000004.1"/>
</dbReference>
<comment type="similarity">
    <text evidence="2 6">Belongs to the FAD-dependent glycerol-3-phosphate dehydrogenase family.</text>
</comment>
<accession>A0A8J8KJZ0</accession>
<dbReference type="InterPro" id="IPR036188">
    <property type="entry name" value="FAD/NAD-bd_sf"/>
</dbReference>
<evidence type="ECO:0000313" key="8">
    <source>
        <dbReference type="EMBL" id="NUB93929.1"/>
    </source>
</evidence>
<dbReference type="PANTHER" id="PTHR11985:SF15">
    <property type="entry name" value="GLYCEROL-3-PHOSPHATE DEHYDROGENASE, MITOCHONDRIAL"/>
    <property type="match status" value="1"/>
</dbReference>
<evidence type="ECO:0000256" key="5">
    <source>
        <dbReference type="ARBA" id="ARBA00023002"/>
    </source>
</evidence>
<dbReference type="PROSITE" id="PS00977">
    <property type="entry name" value="FAD_G3PDH_1"/>
    <property type="match status" value="1"/>
</dbReference>
<gene>
    <name evidence="8" type="ORF">HT576_23425</name>
</gene>
<dbReference type="GO" id="GO:0004368">
    <property type="term" value="F:glycerol-3-phosphate dehydrogenase (quinone) activity"/>
    <property type="evidence" value="ECO:0007669"/>
    <property type="project" value="UniProtKB-EC"/>
</dbReference>
<comment type="caution">
    <text evidence="8">The sequence shown here is derived from an EMBL/GenBank/DDBJ whole genome shotgun (WGS) entry which is preliminary data.</text>
</comment>
<dbReference type="Gene3D" id="3.50.50.60">
    <property type="entry name" value="FAD/NAD(P)-binding domain"/>
    <property type="match status" value="2"/>
</dbReference>
<dbReference type="GO" id="GO:0009331">
    <property type="term" value="C:glycerol-3-phosphate dehydrogenase (FAD) complex"/>
    <property type="evidence" value="ECO:0007669"/>
    <property type="project" value="UniProtKB-UniRule"/>
</dbReference>
<proteinExistence type="inferred from homology"/>
<dbReference type="OrthoDB" id="36306at2157"/>
<feature type="domain" description="FAD dependent oxidoreductase" evidence="7">
    <location>
        <begin position="9"/>
        <end position="330"/>
    </location>
</feature>
<dbReference type="Pfam" id="PF01266">
    <property type="entry name" value="DAO"/>
    <property type="match status" value="1"/>
</dbReference>
<evidence type="ECO:0000256" key="6">
    <source>
        <dbReference type="RuleBase" id="RU361217"/>
    </source>
</evidence>
<dbReference type="PRINTS" id="PR01001">
    <property type="entry name" value="FADG3PDH"/>
</dbReference>
<dbReference type="GO" id="GO:0006072">
    <property type="term" value="P:glycerol-3-phosphate metabolic process"/>
    <property type="evidence" value="ECO:0007669"/>
    <property type="project" value="UniProtKB-UniRule"/>
</dbReference>